<accession>A0A2T6BX01</accession>
<dbReference type="Proteomes" id="UP000244090">
    <property type="component" value="Unassembled WGS sequence"/>
</dbReference>
<evidence type="ECO:0000256" key="2">
    <source>
        <dbReference type="SAM" id="Phobius"/>
    </source>
</evidence>
<protein>
    <submittedName>
        <fullName evidence="3">Uncharacterized protein</fullName>
    </submittedName>
</protein>
<gene>
    <name evidence="3" type="ORF">C8N46_106245</name>
</gene>
<evidence type="ECO:0000313" key="4">
    <source>
        <dbReference type="Proteomes" id="UP000244090"/>
    </source>
</evidence>
<dbReference type="RefSeq" id="WP_108115531.1">
    <property type="nucleotide sequence ID" value="NZ_QBKT01000006.1"/>
</dbReference>
<evidence type="ECO:0000313" key="3">
    <source>
        <dbReference type="EMBL" id="PTX60599.1"/>
    </source>
</evidence>
<feature type="compositionally biased region" description="Polar residues" evidence="1">
    <location>
        <begin position="18"/>
        <end position="32"/>
    </location>
</feature>
<dbReference type="EMBL" id="QBKT01000006">
    <property type="protein sequence ID" value="PTX60599.1"/>
    <property type="molecule type" value="Genomic_DNA"/>
</dbReference>
<organism evidence="3 4">
    <name type="scientific">Kordia periserrulae</name>
    <dbReference type="NCBI Taxonomy" id="701523"/>
    <lineage>
        <taxon>Bacteria</taxon>
        <taxon>Pseudomonadati</taxon>
        <taxon>Bacteroidota</taxon>
        <taxon>Flavobacteriia</taxon>
        <taxon>Flavobacteriales</taxon>
        <taxon>Flavobacteriaceae</taxon>
        <taxon>Kordia</taxon>
    </lineage>
</organism>
<comment type="caution">
    <text evidence="3">The sequence shown here is derived from an EMBL/GenBank/DDBJ whole genome shotgun (WGS) entry which is preliminary data.</text>
</comment>
<sequence>MNEDFLDEVGKDPRKPRSNFNEKPADSQNQTEEPPVTNDEYKEKINKNIKKGCVGCLTIFVFLMLIGYCADRMLEPEGDDLRYELFEKDVAQLTSNVSEDEPLTMIAKKCIESSIYIETQEKKFLQKTKTTKKNISKNTVEYFTRINENKLLVLVKLPDLGKIESSTKDVFFEALLECYSYVENSLGIEEYFIGVQFGSSSYMVEAPEKYEDAVRQGERRILPFYDEMIQDSLSIEN</sequence>
<dbReference type="OrthoDB" id="766141at2"/>
<proteinExistence type="predicted"/>
<keyword evidence="2" id="KW-0812">Transmembrane</keyword>
<feature type="region of interest" description="Disordered" evidence="1">
    <location>
        <begin position="1"/>
        <end position="38"/>
    </location>
</feature>
<reference evidence="3 4" key="1">
    <citation type="submission" date="2018-04" db="EMBL/GenBank/DDBJ databases">
        <title>Genomic Encyclopedia of Archaeal and Bacterial Type Strains, Phase II (KMG-II): from individual species to whole genera.</title>
        <authorList>
            <person name="Goeker M."/>
        </authorList>
    </citation>
    <scope>NUCLEOTIDE SEQUENCE [LARGE SCALE GENOMIC DNA]</scope>
    <source>
        <strain evidence="3 4">DSM 25731</strain>
    </source>
</reference>
<keyword evidence="4" id="KW-1185">Reference proteome</keyword>
<evidence type="ECO:0000256" key="1">
    <source>
        <dbReference type="SAM" id="MobiDB-lite"/>
    </source>
</evidence>
<name>A0A2T6BX01_9FLAO</name>
<feature type="transmembrane region" description="Helical" evidence="2">
    <location>
        <begin position="52"/>
        <end position="68"/>
    </location>
</feature>
<keyword evidence="2" id="KW-1133">Transmembrane helix</keyword>
<keyword evidence="2" id="KW-0472">Membrane</keyword>
<dbReference type="AlphaFoldDB" id="A0A2T6BX01"/>